<dbReference type="InterPro" id="IPR001509">
    <property type="entry name" value="Epimerase_deHydtase"/>
</dbReference>
<accession>A0ABS0MK21</accession>
<dbReference type="PANTHER" id="PTHR48079">
    <property type="entry name" value="PROTEIN YEEZ"/>
    <property type="match status" value="1"/>
</dbReference>
<dbReference type="InterPro" id="IPR051783">
    <property type="entry name" value="NAD(P)-dependent_oxidoreduct"/>
</dbReference>
<dbReference type="EMBL" id="JADTXM010000001">
    <property type="protein sequence ID" value="MBH3437078.1"/>
    <property type="molecule type" value="Genomic_DNA"/>
</dbReference>
<dbReference type="CDD" id="cd05232">
    <property type="entry name" value="UDP_G4E_4_SDR_e"/>
    <property type="match status" value="1"/>
</dbReference>
<evidence type="ECO:0000259" key="1">
    <source>
        <dbReference type="Pfam" id="PF01370"/>
    </source>
</evidence>
<dbReference type="Pfam" id="PF01370">
    <property type="entry name" value="Epimerase"/>
    <property type="match status" value="1"/>
</dbReference>
<evidence type="ECO:0000313" key="2">
    <source>
        <dbReference type="EMBL" id="MBH3437078.1"/>
    </source>
</evidence>
<sequence length="318" mass="34951">MERSGVLVTGANGFVGRAIAQQLREQGVFVRTVVRQSRRDSYPNELVRIIDGDTCWADAFEGIDTVIHAAARVHIMRESAGKSDDEFYRINVAGTLNLARQAHSAGVRRFIFLSSIKVNGDFTHPGVPFKANDIPSPSDAYARTKLQAEKELLQLGGRTGLEVVIIRPPLIYGPGVKANFRSMLKWTASGLPLPLGAIHNQRSLVSLDNLTDLIFLCIKHPAAVGKVFLVSDGEDISTAELLRILAQGMSRSPRLIPIPSSWLSGVARCIGRRDLVVRLCGSLQVDISKTSEILNWVPRYKTRDALIKVAKAYLESKN</sequence>
<name>A0ABS0MK21_PSELU</name>
<organism evidence="2 3">
    <name type="scientific">Pseudomonas luteola</name>
    <dbReference type="NCBI Taxonomy" id="47886"/>
    <lineage>
        <taxon>Bacteria</taxon>
        <taxon>Pseudomonadati</taxon>
        <taxon>Pseudomonadota</taxon>
        <taxon>Gammaproteobacteria</taxon>
        <taxon>Pseudomonadales</taxon>
        <taxon>Pseudomonadaceae</taxon>
        <taxon>Pseudomonas</taxon>
    </lineage>
</organism>
<dbReference type="PANTHER" id="PTHR48079:SF6">
    <property type="entry name" value="NAD(P)-BINDING DOMAIN-CONTAINING PROTEIN-RELATED"/>
    <property type="match status" value="1"/>
</dbReference>
<protein>
    <submittedName>
        <fullName evidence="2">SDR family oxidoreductase</fullName>
    </submittedName>
</protein>
<evidence type="ECO:0000313" key="3">
    <source>
        <dbReference type="Proteomes" id="UP000638986"/>
    </source>
</evidence>
<reference evidence="2 3" key="1">
    <citation type="submission" date="2020-11" db="EMBL/GenBank/DDBJ databases">
        <title>Enhanced detection system for hospital associated transmission using whole genome sequencing surveillance.</title>
        <authorList>
            <person name="Harrison L.H."/>
            <person name="Van Tyne D."/>
            <person name="Marsh J.W."/>
            <person name="Griffith M.P."/>
            <person name="Snyder D.J."/>
            <person name="Cooper V.S."/>
            <person name="Mustapha M."/>
        </authorList>
    </citation>
    <scope>NUCLEOTIDE SEQUENCE [LARGE SCALE GENOMIC DNA]</scope>
    <source>
        <strain evidence="2 3">PSB00013</strain>
    </source>
</reference>
<proteinExistence type="predicted"/>
<feature type="domain" description="NAD-dependent epimerase/dehydratase" evidence="1">
    <location>
        <begin position="6"/>
        <end position="227"/>
    </location>
</feature>
<dbReference type="SUPFAM" id="SSF51735">
    <property type="entry name" value="NAD(P)-binding Rossmann-fold domains"/>
    <property type="match status" value="1"/>
</dbReference>
<dbReference type="Proteomes" id="UP000638986">
    <property type="component" value="Unassembled WGS sequence"/>
</dbReference>
<dbReference type="InterPro" id="IPR036291">
    <property type="entry name" value="NAD(P)-bd_dom_sf"/>
</dbReference>
<comment type="caution">
    <text evidence="2">The sequence shown here is derived from an EMBL/GenBank/DDBJ whole genome shotgun (WGS) entry which is preliminary data.</text>
</comment>
<gene>
    <name evidence="2" type="ORF">I5Q09_00095</name>
</gene>
<dbReference type="Gene3D" id="3.40.50.720">
    <property type="entry name" value="NAD(P)-binding Rossmann-like Domain"/>
    <property type="match status" value="1"/>
</dbReference>